<dbReference type="GO" id="GO:0016757">
    <property type="term" value="F:glycosyltransferase activity"/>
    <property type="evidence" value="ECO:0007669"/>
    <property type="project" value="TreeGrafter"/>
</dbReference>
<dbReference type="AlphaFoldDB" id="A0A4R5EPT5"/>
<dbReference type="EMBL" id="SMFP01000009">
    <property type="protein sequence ID" value="TDE36667.1"/>
    <property type="molecule type" value="Genomic_DNA"/>
</dbReference>
<evidence type="ECO:0000313" key="2">
    <source>
        <dbReference type="Proteomes" id="UP000294662"/>
    </source>
</evidence>
<dbReference type="InterPro" id="IPR050194">
    <property type="entry name" value="Glycosyltransferase_grp1"/>
</dbReference>
<dbReference type="PANTHER" id="PTHR45947">
    <property type="entry name" value="SULFOQUINOVOSYL TRANSFERASE SQD2"/>
    <property type="match status" value="1"/>
</dbReference>
<evidence type="ECO:0000313" key="1">
    <source>
        <dbReference type="EMBL" id="TDE36667.1"/>
    </source>
</evidence>
<dbReference type="Proteomes" id="UP000294662">
    <property type="component" value="Unassembled WGS sequence"/>
</dbReference>
<keyword evidence="1" id="KW-0808">Transferase</keyword>
<protein>
    <submittedName>
        <fullName evidence="1">Glycosyltransferase</fullName>
    </submittedName>
</protein>
<proteinExistence type="predicted"/>
<dbReference type="Gene3D" id="3.40.50.2000">
    <property type="entry name" value="Glycogen Phosphorylase B"/>
    <property type="match status" value="2"/>
</dbReference>
<organism evidence="1 2">
    <name type="scientific">Antarcticimicrobium sediminis</name>
    <dbReference type="NCBI Taxonomy" id="2546227"/>
    <lineage>
        <taxon>Bacteria</taxon>
        <taxon>Pseudomonadati</taxon>
        <taxon>Pseudomonadota</taxon>
        <taxon>Alphaproteobacteria</taxon>
        <taxon>Rhodobacterales</taxon>
        <taxon>Paracoccaceae</taxon>
        <taxon>Antarcticimicrobium</taxon>
    </lineage>
</organism>
<dbReference type="Pfam" id="PF13692">
    <property type="entry name" value="Glyco_trans_1_4"/>
    <property type="match status" value="1"/>
</dbReference>
<dbReference type="RefSeq" id="WP_165937622.1">
    <property type="nucleotide sequence ID" value="NZ_SMFP01000009.1"/>
</dbReference>
<sequence>MRVLGPHRPPSPGRALLRRFGFGRDRPLDPDTLDLSGLDWIIGLAATDLLHALLPRNGPGMVHVTDATPSFIRSFYGAEVSDEAERREGELVRNAALSVYSSRYMADRALSEFGPDPARIAAVPFGVNLEVMPAVPPVKPPLAPLRLLWVGNDWARKGGQIALDTLSVLRDAGQAATLSLVGDVPQHLTLPPGAERLGYLDKNRPQDAARLDQLFAEAHLFVLPTRADCTPMVVAEANANATPVLITQTGGIGSLMVEGQNGQMMPMEAGPQDWAGAILALSDDPHRYGALCRSSFEHAQTRLTWEAWGRDVIDLMRRASLE</sequence>
<dbReference type="PANTHER" id="PTHR45947:SF3">
    <property type="entry name" value="SULFOQUINOVOSYL TRANSFERASE SQD2"/>
    <property type="match status" value="1"/>
</dbReference>
<keyword evidence="2" id="KW-1185">Reference proteome</keyword>
<gene>
    <name evidence="1" type="ORF">E1B25_14225</name>
</gene>
<accession>A0A4R5EPT5</accession>
<dbReference type="CDD" id="cd03801">
    <property type="entry name" value="GT4_PimA-like"/>
    <property type="match status" value="1"/>
</dbReference>
<name>A0A4R5EPT5_9RHOB</name>
<dbReference type="SUPFAM" id="SSF53756">
    <property type="entry name" value="UDP-Glycosyltransferase/glycogen phosphorylase"/>
    <property type="match status" value="1"/>
</dbReference>
<reference evidence="1 2" key="1">
    <citation type="submission" date="2019-03" db="EMBL/GenBank/DDBJ databases">
        <authorList>
            <person name="Zhang S."/>
        </authorList>
    </citation>
    <scope>NUCLEOTIDE SEQUENCE [LARGE SCALE GENOMIC DNA]</scope>
    <source>
        <strain evidence="1 2">S4J41</strain>
    </source>
</reference>
<comment type="caution">
    <text evidence="1">The sequence shown here is derived from an EMBL/GenBank/DDBJ whole genome shotgun (WGS) entry which is preliminary data.</text>
</comment>